<reference evidence="2 3" key="1">
    <citation type="journal article" date="2021" name="Elife">
        <title>Chloroplast acquisition without the gene transfer in kleptoplastic sea slugs, Plakobranchus ocellatus.</title>
        <authorList>
            <person name="Maeda T."/>
            <person name="Takahashi S."/>
            <person name="Yoshida T."/>
            <person name="Shimamura S."/>
            <person name="Takaki Y."/>
            <person name="Nagai Y."/>
            <person name="Toyoda A."/>
            <person name="Suzuki Y."/>
            <person name="Arimoto A."/>
            <person name="Ishii H."/>
            <person name="Satoh N."/>
            <person name="Nishiyama T."/>
            <person name="Hasebe M."/>
            <person name="Maruyama T."/>
            <person name="Minagawa J."/>
            <person name="Obokata J."/>
            <person name="Shigenobu S."/>
        </authorList>
    </citation>
    <scope>NUCLEOTIDE SEQUENCE [LARGE SCALE GENOMIC DNA]</scope>
</reference>
<gene>
    <name evidence="2" type="ORF">PoB_005885000</name>
</gene>
<evidence type="ECO:0000313" key="3">
    <source>
        <dbReference type="Proteomes" id="UP000735302"/>
    </source>
</evidence>
<feature type="region of interest" description="Disordered" evidence="1">
    <location>
        <begin position="1"/>
        <end position="76"/>
    </location>
</feature>
<accession>A0AAV4CKG3</accession>
<feature type="compositionally biased region" description="Acidic residues" evidence="1">
    <location>
        <begin position="8"/>
        <end position="32"/>
    </location>
</feature>
<name>A0AAV4CKG3_9GAST</name>
<dbReference type="AlphaFoldDB" id="A0AAV4CKG3"/>
<dbReference type="Proteomes" id="UP000735302">
    <property type="component" value="Unassembled WGS sequence"/>
</dbReference>
<evidence type="ECO:0000313" key="2">
    <source>
        <dbReference type="EMBL" id="GFO32345.1"/>
    </source>
</evidence>
<feature type="compositionally biased region" description="Basic residues" evidence="1">
    <location>
        <begin position="47"/>
        <end position="62"/>
    </location>
</feature>
<dbReference type="EMBL" id="BLXT01006603">
    <property type="protein sequence ID" value="GFO32345.1"/>
    <property type="molecule type" value="Genomic_DNA"/>
</dbReference>
<feature type="compositionally biased region" description="Polar residues" evidence="1">
    <location>
        <begin position="66"/>
        <end position="75"/>
    </location>
</feature>
<organism evidence="2 3">
    <name type="scientific">Plakobranchus ocellatus</name>
    <dbReference type="NCBI Taxonomy" id="259542"/>
    <lineage>
        <taxon>Eukaryota</taxon>
        <taxon>Metazoa</taxon>
        <taxon>Spiralia</taxon>
        <taxon>Lophotrochozoa</taxon>
        <taxon>Mollusca</taxon>
        <taxon>Gastropoda</taxon>
        <taxon>Heterobranchia</taxon>
        <taxon>Euthyneura</taxon>
        <taxon>Panpulmonata</taxon>
        <taxon>Sacoglossa</taxon>
        <taxon>Placobranchoidea</taxon>
        <taxon>Plakobranchidae</taxon>
        <taxon>Plakobranchus</taxon>
    </lineage>
</organism>
<proteinExistence type="predicted"/>
<sequence length="108" mass="12279">MKTKGNNDDDDDDDDEEEEEEDDEEEEEEQEERAEKEVVVTGEIGKKQRKERRPSVRPRHLWRGLNPQQKGSGRSQCELASHCATDALMFADLEAAPLNHSATNDLGL</sequence>
<comment type="caution">
    <text evidence="2">The sequence shown here is derived from an EMBL/GenBank/DDBJ whole genome shotgun (WGS) entry which is preliminary data.</text>
</comment>
<evidence type="ECO:0000256" key="1">
    <source>
        <dbReference type="SAM" id="MobiDB-lite"/>
    </source>
</evidence>
<protein>
    <submittedName>
        <fullName evidence="2">Uncharacterized protein</fullName>
    </submittedName>
</protein>
<keyword evidence="3" id="KW-1185">Reference proteome</keyword>